<dbReference type="InterPro" id="IPR029058">
    <property type="entry name" value="AB_hydrolase_fold"/>
</dbReference>
<dbReference type="PANTHER" id="PTHR48081">
    <property type="entry name" value="AB HYDROLASE SUPERFAMILY PROTEIN C4A8.06C"/>
    <property type="match status" value="1"/>
</dbReference>
<dbReference type="AlphaFoldDB" id="A0A2T4MH23"/>
<dbReference type="Pfam" id="PF20434">
    <property type="entry name" value="BD-FAE"/>
    <property type="match status" value="1"/>
</dbReference>
<name>A0A2T4MH23_9STAP</name>
<dbReference type="Proteomes" id="UP000646308">
    <property type="component" value="Unassembled WGS sequence"/>
</dbReference>
<dbReference type="SUPFAM" id="SSF53474">
    <property type="entry name" value="alpha/beta-Hydrolases"/>
    <property type="match status" value="1"/>
</dbReference>
<dbReference type="InterPro" id="IPR049492">
    <property type="entry name" value="BD-FAE-like_dom"/>
</dbReference>
<dbReference type="GeneID" id="57692694"/>
<dbReference type="PANTHER" id="PTHR48081:SF6">
    <property type="entry name" value="PEPTIDASE S9 PROLYL OLIGOPEPTIDASE CATALYTIC DOMAIN-CONTAINING PROTEIN"/>
    <property type="match status" value="1"/>
</dbReference>
<accession>A0A2T4MH23</accession>
<evidence type="ECO:0000313" key="4">
    <source>
        <dbReference type="Proteomes" id="UP000646308"/>
    </source>
</evidence>
<feature type="domain" description="BD-FAE-like" evidence="2">
    <location>
        <begin position="85"/>
        <end position="199"/>
    </location>
</feature>
<dbReference type="InterPro" id="IPR050300">
    <property type="entry name" value="GDXG_lipolytic_enzyme"/>
</dbReference>
<keyword evidence="1 3" id="KW-0378">Hydrolase</keyword>
<evidence type="ECO:0000256" key="1">
    <source>
        <dbReference type="ARBA" id="ARBA00022801"/>
    </source>
</evidence>
<dbReference type="Gene3D" id="3.40.50.1820">
    <property type="entry name" value="alpha/beta hydrolase"/>
    <property type="match status" value="1"/>
</dbReference>
<evidence type="ECO:0000313" key="3">
    <source>
        <dbReference type="EMBL" id="NJI01847.1"/>
    </source>
</evidence>
<reference evidence="3" key="1">
    <citation type="submission" date="2019-11" db="EMBL/GenBank/DDBJ databases">
        <title>Whole genome comparisons of Staphylococcus agnetis isolates from cattle and chickens.</title>
        <authorList>
            <person name="Rhoads D."/>
            <person name="Shwani A."/>
            <person name="Adkins P."/>
            <person name="Calcutt M."/>
            <person name="Middleton J."/>
        </authorList>
    </citation>
    <scope>NUCLEOTIDE SEQUENCE</scope>
    <source>
        <strain evidence="3">1387</strain>
    </source>
</reference>
<dbReference type="GO" id="GO:0016787">
    <property type="term" value="F:hydrolase activity"/>
    <property type="evidence" value="ECO:0007669"/>
    <property type="project" value="UniProtKB-KW"/>
</dbReference>
<organism evidence="3 4">
    <name type="scientific">Staphylococcus agnetis</name>
    <dbReference type="NCBI Taxonomy" id="985762"/>
    <lineage>
        <taxon>Bacteria</taxon>
        <taxon>Bacillati</taxon>
        <taxon>Bacillota</taxon>
        <taxon>Bacilli</taxon>
        <taxon>Bacillales</taxon>
        <taxon>Staphylococcaceae</taxon>
        <taxon>Staphylococcus</taxon>
    </lineage>
</organism>
<sequence>MMKHLQSLGKVALGTTTALTASLYTLNQLTPMPGVILSKILFNQPSKKAYIKDTVRQDARFKQIASRVTSLYDVVYDSTEKTGLMDIYMPNGDQETYPTLFWVHGGGYMSGDKSDVTPYLQLLASEGYTVVNLNYALVPEARYPEPIYSLEKAYVAVQKNAQAYKADLSHVAFGGDSAGGQIIGQFINIQVNDAYRDTTAFKQTVPPETIKTAIFYSSLLNTQRMDKTDDMMANKLFSRLAWAYFDDKHWRVSPKTMEASVTLNMDHHFPPSYITDAKHRSFEDQARQFVATLEHHNIPVEGTFYDSPLYHEYQFDMSLYESKVNYERLVHFLKQHLAK</sequence>
<dbReference type="RefSeq" id="WP_107368383.1">
    <property type="nucleotide sequence ID" value="NZ_CP045927.1"/>
</dbReference>
<comment type="caution">
    <text evidence="3">The sequence shown here is derived from an EMBL/GenBank/DDBJ whole genome shotgun (WGS) entry which is preliminary data.</text>
</comment>
<dbReference type="EMBL" id="WMFL01000047">
    <property type="protein sequence ID" value="NJI01847.1"/>
    <property type="molecule type" value="Genomic_DNA"/>
</dbReference>
<gene>
    <name evidence="3" type="ORF">GLV84_03105</name>
</gene>
<protein>
    <submittedName>
        <fullName evidence="3">Alpha/beta hydrolase fold domain-containing protein</fullName>
    </submittedName>
</protein>
<proteinExistence type="predicted"/>
<evidence type="ECO:0000259" key="2">
    <source>
        <dbReference type="Pfam" id="PF20434"/>
    </source>
</evidence>